<dbReference type="InterPro" id="IPR050185">
    <property type="entry name" value="Ub_carboxyl-term_hydrolase"/>
</dbReference>
<dbReference type="InterPro" id="IPR036873">
    <property type="entry name" value="Rhodanese-like_dom_sf"/>
</dbReference>
<dbReference type="Gene3D" id="3.40.250.10">
    <property type="entry name" value="Rhodanese-like domain"/>
    <property type="match status" value="1"/>
</dbReference>
<dbReference type="InterPro" id="IPR015063">
    <property type="entry name" value="USP8_dimer"/>
</dbReference>
<evidence type="ECO:0000256" key="3">
    <source>
        <dbReference type="ARBA" id="ARBA00012759"/>
    </source>
</evidence>
<dbReference type="InterPro" id="IPR028889">
    <property type="entry name" value="USP"/>
</dbReference>
<dbReference type="PROSITE" id="PS00973">
    <property type="entry name" value="USP_2"/>
    <property type="match status" value="1"/>
</dbReference>
<feature type="domain" description="USP" evidence="5">
    <location>
        <begin position="398"/>
        <end position="730"/>
    </location>
</feature>
<sequence>MSTTNKPLRYSNFRDLQKNVEKSNDVPLTARCKTYYTTATQLYDKAQRAKLDGDLEAAFIFFVRFGNLALRLKNAPDFSQAQYPGLRKAADAISEAEVLQSELMKLYEVKLCRASTASVSANNNISHNPQDQQRRATQVYDMLENHKCLVIDLREQAEFEDSHMVHKYLFNLPGKFLKPSQTGVELEEATRSLQSHPMFLQRNAFEYIVILDYDTQNPFHAGVPDNHPIRLLYSILTSDDSKAKKLKNLPVILKGGYRLWLASYPRMTTNAHPRKLNESIPPSHFPSVNVNYPSLDVLSTPIPSAPPAPDTAPSDRILQIPERPSSSNRPVKPYSGESIGPTSNENALPRSRSLTEIASVNEQSLVKPEVDRASKPSTLPGSARNKHDMASYRVSKTHGLRNLGCSCYINASLQCLSHTRNLAAYFLQGQYKNDIATDDSDLTQEQLLLPELFENVLYYLYYGGDEESLTNFWREVFNAFPQFKRNSHECAHEFITNLLSTLHDVLNRASHKSRRSEIPEIDENNVEIALNKFFTERHDESRSIIGDIFEGLTVIQRQCRTCKNSSYKFDVTFSLGLPIPDRPELTLDDCLQEAFQTQVVDYKCTHCNSQQKATQSERIARLPKVLVITFLRFRHFQDSTRQKANNHIEFENVISLDKYLDFKTQPKSKSYHLYAVVNHYGELDRGHYVAFCKSLSSNLWHKYDDQIVTENPMLADSDKRNTYIAFYMCDES</sequence>
<dbReference type="EC" id="3.4.19.12" evidence="3"/>
<dbReference type="SUPFAM" id="SSF54001">
    <property type="entry name" value="Cysteine proteinases"/>
    <property type="match status" value="1"/>
</dbReference>
<evidence type="ECO:0000256" key="2">
    <source>
        <dbReference type="ARBA" id="ARBA00009085"/>
    </source>
</evidence>
<keyword evidence="7" id="KW-0378">Hydrolase</keyword>
<organism evidence="6 7">
    <name type="scientific">Galendromus occidentalis</name>
    <name type="common">western predatory mite</name>
    <dbReference type="NCBI Taxonomy" id="34638"/>
    <lineage>
        <taxon>Eukaryota</taxon>
        <taxon>Metazoa</taxon>
        <taxon>Ecdysozoa</taxon>
        <taxon>Arthropoda</taxon>
        <taxon>Chelicerata</taxon>
        <taxon>Arachnida</taxon>
        <taxon>Acari</taxon>
        <taxon>Parasitiformes</taxon>
        <taxon>Mesostigmata</taxon>
        <taxon>Gamasina</taxon>
        <taxon>Phytoseioidea</taxon>
        <taxon>Phytoseiidae</taxon>
        <taxon>Typhlodrominae</taxon>
        <taxon>Galendromus</taxon>
    </lineage>
</organism>
<accession>A0AAJ6VX70</accession>
<feature type="compositionally biased region" description="Polar residues" evidence="4">
    <location>
        <begin position="340"/>
        <end position="364"/>
    </location>
</feature>
<name>A0AAJ6VX70_9ACAR</name>
<evidence type="ECO:0000259" key="5">
    <source>
        <dbReference type="PROSITE" id="PS50235"/>
    </source>
</evidence>
<dbReference type="Gene3D" id="1.20.58.80">
    <property type="entry name" value="Phosphotransferase system, lactose/cellobiose-type IIA subunit"/>
    <property type="match status" value="1"/>
</dbReference>
<evidence type="ECO:0000313" key="6">
    <source>
        <dbReference type="Proteomes" id="UP000694867"/>
    </source>
</evidence>
<dbReference type="Proteomes" id="UP000694867">
    <property type="component" value="Unplaced"/>
</dbReference>
<dbReference type="SUPFAM" id="SSF140856">
    <property type="entry name" value="USP8 N-terminal domain-like"/>
    <property type="match status" value="1"/>
</dbReference>
<comment type="similarity">
    <text evidence="2">Belongs to the peptidase C19 family.</text>
</comment>
<dbReference type="InterPro" id="IPR018200">
    <property type="entry name" value="USP_CS"/>
</dbReference>
<dbReference type="KEGG" id="goe:100898638"/>
<dbReference type="Gene3D" id="3.90.70.10">
    <property type="entry name" value="Cysteine proteinases"/>
    <property type="match status" value="1"/>
</dbReference>
<dbReference type="AlphaFoldDB" id="A0AAJ6VX70"/>
<keyword evidence="6" id="KW-1185">Reference proteome</keyword>
<dbReference type="RefSeq" id="XP_003741185.1">
    <property type="nucleotide sequence ID" value="XM_003741137.2"/>
</dbReference>
<reference evidence="7" key="1">
    <citation type="submission" date="2025-08" db="UniProtKB">
        <authorList>
            <consortium name="RefSeq"/>
        </authorList>
    </citation>
    <scope>IDENTIFICATION</scope>
</reference>
<dbReference type="GeneID" id="100898638"/>
<dbReference type="CDD" id="cd02674">
    <property type="entry name" value="Peptidase_C19R"/>
    <property type="match status" value="1"/>
</dbReference>
<dbReference type="SUPFAM" id="SSF52821">
    <property type="entry name" value="Rhodanese/Cell cycle control phosphatase"/>
    <property type="match status" value="1"/>
</dbReference>
<protein>
    <recommendedName>
        <fullName evidence="3">ubiquitinyl hydrolase 1</fullName>
        <ecNumber evidence="3">3.4.19.12</ecNumber>
    </recommendedName>
</protein>
<dbReference type="GO" id="GO:0016579">
    <property type="term" value="P:protein deubiquitination"/>
    <property type="evidence" value="ECO:0007669"/>
    <property type="project" value="InterPro"/>
</dbReference>
<gene>
    <name evidence="7" type="primary">LOC100898638</name>
</gene>
<dbReference type="Pfam" id="PF00443">
    <property type="entry name" value="UCH"/>
    <property type="match status" value="1"/>
</dbReference>
<dbReference type="PANTHER" id="PTHR21646">
    <property type="entry name" value="UBIQUITIN CARBOXYL-TERMINAL HYDROLASE"/>
    <property type="match status" value="1"/>
</dbReference>
<dbReference type="PROSITE" id="PS50235">
    <property type="entry name" value="USP_3"/>
    <property type="match status" value="1"/>
</dbReference>
<proteinExistence type="inferred from homology"/>
<dbReference type="GO" id="GO:0004843">
    <property type="term" value="F:cysteine-type deubiquitinase activity"/>
    <property type="evidence" value="ECO:0007669"/>
    <property type="project" value="UniProtKB-EC"/>
</dbReference>
<evidence type="ECO:0000313" key="7">
    <source>
        <dbReference type="RefSeq" id="XP_003741185.1"/>
    </source>
</evidence>
<feature type="region of interest" description="Disordered" evidence="4">
    <location>
        <begin position="301"/>
        <end position="386"/>
    </location>
</feature>
<dbReference type="InterPro" id="IPR001394">
    <property type="entry name" value="Peptidase_C19_UCH"/>
</dbReference>
<comment type="catalytic activity">
    <reaction evidence="1">
        <text>Thiol-dependent hydrolysis of ester, thioester, amide, peptide and isopeptide bonds formed by the C-terminal Gly of ubiquitin (a 76-residue protein attached to proteins as an intracellular targeting signal).</text>
        <dbReference type="EC" id="3.4.19.12"/>
    </reaction>
</comment>
<evidence type="ECO:0000256" key="1">
    <source>
        <dbReference type="ARBA" id="ARBA00000707"/>
    </source>
</evidence>
<evidence type="ECO:0000256" key="4">
    <source>
        <dbReference type="SAM" id="MobiDB-lite"/>
    </source>
</evidence>
<dbReference type="Pfam" id="PF08969">
    <property type="entry name" value="USP8_dimer"/>
    <property type="match status" value="1"/>
</dbReference>
<dbReference type="InterPro" id="IPR038765">
    <property type="entry name" value="Papain-like_cys_pep_sf"/>
</dbReference>